<proteinExistence type="inferred from homology"/>
<feature type="compositionally biased region" description="Basic residues" evidence="14">
    <location>
        <begin position="516"/>
        <end position="537"/>
    </location>
</feature>
<dbReference type="InterPro" id="IPR014001">
    <property type="entry name" value="Helicase_ATP-bd"/>
</dbReference>
<dbReference type="SMART" id="SM00490">
    <property type="entry name" value="HELICc"/>
    <property type="match status" value="1"/>
</dbReference>
<evidence type="ECO:0000259" key="17">
    <source>
        <dbReference type="PROSITE" id="PS51194"/>
    </source>
</evidence>
<dbReference type="GO" id="GO:0005634">
    <property type="term" value="C:nucleus"/>
    <property type="evidence" value="ECO:0007669"/>
    <property type="project" value="UniProtKB-SubCell"/>
</dbReference>
<gene>
    <name evidence="18" type="ORF">DMN91_011025</name>
</gene>
<dbReference type="GO" id="GO:0000724">
    <property type="term" value="P:double-strand break repair via homologous recombination"/>
    <property type="evidence" value="ECO:0007669"/>
    <property type="project" value="TreeGrafter"/>
</dbReference>
<comment type="catalytic activity">
    <reaction evidence="12">
        <text>ATP + H2O = ADP + phosphate + H(+)</text>
        <dbReference type="Rhea" id="RHEA:13065"/>
        <dbReference type="ChEBI" id="CHEBI:15377"/>
        <dbReference type="ChEBI" id="CHEBI:15378"/>
        <dbReference type="ChEBI" id="CHEBI:30616"/>
        <dbReference type="ChEBI" id="CHEBI:43474"/>
        <dbReference type="ChEBI" id="CHEBI:456216"/>
    </reaction>
</comment>
<keyword evidence="13" id="KW-0862">Zinc</keyword>
<evidence type="ECO:0000256" key="11">
    <source>
        <dbReference type="ARBA" id="ARBA00034808"/>
    </source>
</evidence>
<evidence type="ECO:0000259" key="15">
    <source>
        <dbReference type="PROSITE" id="PS50158"/>
    </source>
</evidence>
<evidence type="ECO:0000256" key="4">
    <source>
        <dbReference type="ARBA" id="ARBA00022801"/>
    </source>
</evidence>
<feature type="domain" description="Helicase ATP-binding" evidence="16">
    <location>
        <begin position="854"/>
        <end position="1031"/>
    </location>
</feature>
<accession>A0A3L8D9F1</accession>
<feature type="region of interest" description="Disordered" evidence="14">
    <location>
        <begin position="276"/>
        <end position="305"/>
    </location>
</feature>
<dbReference type="EC" id="5.6.2.4" evidence="11"/>
<dbReference type="SUPFAM" id="SSF57756">
    <property type="entry name" value="Retrovirus zinc finger-like domains"/>
    <property type="match status" value="1"/>
</dbReference>
<dbReference type="InterPro" id="IPR001650">
    <property type="entry name" value="Helicase_C-like"/>
</dbReference>
<dbReference type="Pfam" id="PF00271">
    <property type="entry name" value="Helicase_C"/>
    <property type="match status" value="1"/>
</dbReference>
<evidence type="ECO:0000256" key="2">
    <source>
        <dbReference type="ARBA" id="ARBA00005446"/>
    </source>
</evidence>
<dbReference type="InterPro" id="IPR011545">
    <property type="entry name" value="DEAD/DEAH_box_helicase_dom"/>
</dbReference>
<dbReference type="InterPro" id="IPR036875">
    <property type="entry name" value="Znf_CCHC_sf"/>
</dbReference>
<dbReference type="PROSITE" id="PS50158">
    <property type="entry name" value="ZF_CCHC"/>
    <property type="match status" value="1"/>
</dbReference>
<keyword evidence="5" id="KW-0347">Helicase</keyword>
<dbReference type="PANTHER" id="PTHR13710">
    <property type="entry name" value="DNA HELICASE RECQ FAMILY MEMBER"/>
    <property type="match status" value="1"/>
</dbReference>
<feature type="domain" description="Helicase C-terminal" evidence="17">
    <location>
        <begin position="1053"/>
        <end position="1228"/>
    </location>
</feature>
<feature type="compositionally biased region" description="Polar residues" evidence="14">
    <location>
        <begin position="469"/>
        <end position="486"/>
    </location>
</feature>
<evidence type="ECO:0000256" key="6">
    <source>
        <dbReference type="ARBA" id="ARBA00022840"/>
    </source>
</evidence>
<feature type="domain" description="CCHC-type" evidence="15">
    <location>
        <begin position="697"/>
        <end position="710"/>
    </location>
</feature>
<dbReference type="Pfam" id="PF00270">
    <property type="entry name" value="DEAD"/>
    <property type="match status" value="1"/>
</dbReference>
<dbReference type="PROSITE" id="PS51194">
    <property type="entry name" value="HELICASE_CTER"/>
    <property type="match status" value="1"/>
</dbReference>
<comment type="subcellular location">
    <subcellularLocation>
        <location evidence="1">Nucleus</location>
    </subcellularLocation>
</comment>
<feature type="region of interest" description="Disordered" evidence="14">
    <location>
        <begin position="449"/>
        <end position="571"/>
    </location>
</feature>
<evidence type="ECO:0000313" key="19">
    <source>
        <dbReference type="Proteomes" id="UP000279307"/>
    </source>
</evidence>
<dbReference type="OrthoDB" id="18781at2759"/>
<keyword evidence="9" id="KW-0539">Nucleus</keyword>
<dbReference type="CDD" id="cd18018">
    <property type="entry name" value="DEXHc_RecQ4-like"/>
    <property type="match status" value="1"/>
</dbReference>
<keyword evidence="13" id="KW-0863">Zinc-finger</keyword>
<dbReference type="GO" id="GO:0016787">
    <property type="term" value="F:hydrolase activity"/>
    <property type="evidence" value="ECO:0007669"/>
    <property type="project" value="UniProtKB-KW"/>
</dbReference>
<dbReference type="EMBL" id="QOIP01000011">
    <property type="protein sequence ID" value="RLU16956.1"/>
    <property type="molecule type" value="Genomic_DNA"/>
</dbReference>
<keyword evidence="13" id="KW-0479">Metal-binding</keyword>
<keyword evidence="3" id="KW-0547">Nucleotide-binding</keyword>
<dbReference type="GO" id="GO:0009378">
    <property type="term" value="F:four-way junction helicase activity"/>
    <property type="evidence" value="ECO:0007669"/>
    <property type="project" value="TreeGrafter"/>
</dbReference>
<sequence length="1542" mass="171988">MDVLKDPVLKTKYLKNKLRVKQWESDFMEKFGRKPNKNDIKDADVSIKEAYKMYWKLKTRALEETLMDITFCDDVQGNVTNKSPLKSSTNDQRQDKNSSPEKLARDTENIDPHNSKHESEAAVQADTVNIEGVWGEHLHKSKEQAPKKKQSLLIGRSSSFQLSRNKFESSSFTKRNPRKSLSSTKLKNKSGKNMPSNSSIDQADMDSKDGFDVTTEETKPIFGAPVKVTFENNKSVPHCINAVQQLVDGHMTSVNRNLNPGWLDRCTRYSNSEVASFNPSQRLSGTSDSGIESMESSTYSPKDMTPVVNSITSLQESDEDDFVCNSDSEEERRNKRIRNFKKRWSDQDGQLAKRRCVEIEPVATARSADTTDGGAFKQISNANTNSSVVYNNSCSSRSKTDDVNAFKSVNDISTNFSLAKEPIKAQQNDKVASSSNIDSKAIIDGGMMSKNVQTDNGQTKNEFKITDSVPKSTDISNQESGTSSNEKLVKQHVPHRRGKDVLSDDSDPDYVEQKKQTRTKTKKTTVRTVKKSTSRRKRNDEGKPNLRRSSRAKLTLNVDDEERSSDETQAGKFPIYSVETLQTVPRFAMTSTENGDLVTQFSKSVSIEMPERGASVSSKTSAKLTDREKLEKKIAAGTMNDNFVRINLKKKVFVRGKKNFNLSKYKKNQWKQRKKDLASSESNLDAADLIDKNGMTCFKCGESGHFAKNCSASKSDALLPLEEIDESSSYPTLEEAERMANENAVVAHGHRIDRLPEKPSHSVAKASQSDEAEDMARLFEDDFETPYEKSETPIVGHKIPQDLLSKLLPPQMDVVEPLYPTNEDGSLTETPAEVFEALHMFGHESFRAGQEKAVMRILSGQSTLVTLSTGSGKSLCYQLPAYLYSRHSRCITLVISPLVSLMDDQVTGVPSFLSAACLHTSQTPKVREQVMRSVKDGTVNILLVSPEAVVAGEKSTGFGALLRQLPPIAFACIDEAHCISQWSHNFRPSYLMVCRVLKEKLRVKTVLGLTATATRATAESIVNHLYLHDGMAGVISDVPLPKNLVLTVSKDENKDQALIALLKSERFQKCDSVIVYCTRREECARVAGLLRIALQDPRNPEKPNAKVSTIAEAYHAGMTAHRRKIVQKEFMSGKIKIVVATVAFGMGINKSDIRAVIHYNMPGTFEGYVQEVGRCGRDGLTGHCHLFLNPLRDSDKWELRRHIHANGVDRHTIRHLLQRIFIPCSCARINKEKAPDQRCPGHEVALPIDETVQALDITEETISTLLCYLELHPKRFITVLSSVYVRARISSYNGPQALKRAAQSSPPLAMAIALDMQKGISHEKSNIIEFPIIDVASAIGWDSGVVKSHLKNLEWTTGGDGSVKRSAISMHYDKLGLRVKTPGDLTDTELDEALDALIARTRSQESSCLQQLEIISSALSKISVPSIEHCSVLNDNVTKRSEELKGTIRDYFQSDSPLASVDINFQDKIANEQQIAADVRSLVMCYRDTKFTGRAVARIFHGIQSPNYPAVIWGKCRFWRAYLAADFNAIYRIATREILALR</sequence>
<dbReference type="GO" id="GO:0043138">
    <property type="term" value="F:3'-5' DNA helicase activity"/>
    <property type="evidence" value="ECO:0007669"/>
    <property type="project" value="UniProtKB-EC"/>
</dbReference>
<dbReference type="GO" id="GO:0003677">
    <property type="term" value="F:DNA binding"/>
    <property type="evidence" value="ECO:0007669"/>
    <property type="project" value="UniProtKB-KW"/>
</dbReference>
<evidence type="ECO:0000256" key="12">
    <source>
        <dbReference type="ARBA" id="ARBA00049360"/>
    </source>
</evidence>
<comment type="catalytic activity">
    <reaction evidence="10">
        <text>Couples ATP hydrolysis with the unwinding of duplex DNA by translocating in the 3'-5' direction.</text>
        <dbReference type="EC" id="5.6.2.4"/>
    </reaction>
</comment>
<dbReference type="Pfam" id="PF00098">
    <property type="entry name" value="zf-CCHC"/>
    <property type="match status" value="1"/>
</dbReference>
<dbReference type="CDD" id="cd22289">
    <property type="entry name" value="RecQL4_SLD2_NTD"/>
    <property type="match status" value="1"/>
</dbReference>
<dbReference type="InterPro" id="IPR001878">
    <property type="entry name" value="Znf_CCHC"/>
</dbReference>
<feature type="compositionally biased region" description="Polar residues" evidence="14">
    <location>
        <begin position="450"/>
        <end position="460"/>
    </location>
</feature>
<keyword evidence="4" id="KW-0378">Hydrolase</keyword>
<dbReference type="GO" id="GO:0008270">
    <property type="term" value="F:zinc ion binding"/>
    <property type="evidence" value="ECO:0007669"/>
    <property type="project" value="UniProtKB-KW"/>
</dbReference>
<dbReference type="SMART" id="SM00343">
    <property type="entry name" value="ZnF_C2HC"/>
    <property type="match status" value="1"/>
</dbReference>
<name>A0A3L8D9F1_OOCBI</name>
<evidence type="ECO:0000256" key="8">
    <source>
        <dbReference type="ARBA" id="ARBA00023235"/>
    </source>
</evidence>
<evidence type="ECO:0000256" key="1">
    <source>
        <dbReference type="ARBA" id="ARBA00004123"/>
    </source>
</evidence>
<feature type="compositionally biased region" description="Polar residues" evidence="14">
    <location>
        <begin position="164"/>
        <end position="174"/>
    </location>
</feature>
<reference evidence="18 19" key="1">
    <citation type="journal article" date="2018" name="Genome Res.">
        <title>The genomic architecture and molecular evolution of ant odorant receptors.</title>
        <authorList>
            <person name="McKenzie S.K."/>
            <person name="Kronauer D.J.C."/>
        </authorList>
    </citation>
    <scope>NUCLEOTIDE SEQUENCE [LARGE SCALE GENOMIC DNA]</scope>
    <source>
        <strain evidence="18">Clonal line C1</strain>
    </source>
</reference>
<evidence type="ECO:0000256" key="3">
    <source>
        <dbReference type="ARBA" id="ARBA00022741"/>
    </source>
</evidence>
<dbReference type="Gene3D" id="4.10.60.10">
    <property type="entry name" value="Zinc finger, CCHC-type"/>
    <property type="match status" value="1"/>
</dbReference>
<dbReference type="FunFam" id="3.40.50.300:FF:000772">
    <property type="entry name" value="ATP-dependent DNA helicase Q4"/>
    <property type="match status" value="1"/>
</dbReference>
<protein>
    <recommendedName>
        <fullName evidence="11">DNA 3'-5' helicase</fullName>
        <ecNumber evidence="11">5.6.2.4</ecNumber>
    </recommendedName>
</protein>
<dbReference type="Proteomes" id="UP000279307">
    <property type="component" value="Chromosome 11"/>
</dbReference>
<keyword evidence="6" id="KW-0067">ATP-binding</keyword>
<evidence type="ECO:0000313" key="18">
    <source>
        <dbReference type="EMBL" id="RLU16956.1"/>
    </source>
</evidence>
<dbReference type="GO" id="GO:0005694">
    <property type="term" value="C:chromosome"/>
    <property type="evidence" value="ECO:0007669"/>
    <property type="project" value="TreeGrafter"/>
</dbReference>
<feature type="region of interest" description="Disordered" evidence="14">
    <location>
        <begin position="164"/>
        <end position="208"/>
    </location>
</feature>
<dbReference type="Gene3D" id="3.40.50.300">
    <property type="entry name" value="P-loop containing nucleotide triphosphate hydrolases"/>
    <property type="match status" value="2"/>
</dbReference>
<evidence type="ECO:0000259" key="16">
    <source>
        <dbReference type="PROSITE" id="PS51192"/>
    </source>
</evidence>
<dbReference type="GO" id="GO:0005524">
    <property type="term" value="F:ATP binding"/>
    <property type="evidence" value="ECO:0007669"/>
    <property type="project" value="UniProtKB-KW"/>
</dbReference>
<feature type="compositionally biased region" description="Polar residues" evidence="14">
    <location>
        <begin position="80"/>
        <end position="91"/>
    </location>
</feature>
<organism evidence="18 19">
    <name type="scientific">Ooceraea biroi</name>
    <name type="common">Clonal raider ant</name>
    <name type="synonym">Cerapachys biroi</name>
    <dbReference type="NCBI Taxonomy" id="2015173"/>
    <lineage>
        <taxon>Eukaryota</taxon>
        <taxon>Metazoa</taxon>
        <taxon>Ecdysozoa</taxon>
        <taxon>Arthropoda</taxon>
        <taxon>Hexapoda</taxon>
        <taxon>Insecta</taxon>
        <taxon>Pterygota</taxon>
        <taxon>Neoptera</taxon>
        <taxon>Endopterygota</taxon>
        <taxon>Hymenoptera</taxon>
        <taxon>Apocrita</taxon>
        <taxon>Aculeata</taxon>
        <taxon>Formicoidea</taxon>
        <taxon>Formicidae</taxon>
        <taxon>Dorylinae</taxon>
        <taxon>Ooceraea</taxon>
    </lineage>
</organism>
<dbReference type="SMART" id="SM00487">
    <property type="entry name" value="DEXDc"/>
    <property type="match status" value="1"/>
</dbReference>
<dbReference type="NCBIfam" id="TIGR00614">
    <property type="entry name" value="recQ_fam"/>
    <property type="match status" value="1"/>
</dbReference>
<evidence type="ECO:0000256" key="14">
    <source>
        <dbReference type="SAM" id="MobiDB-lite"/>
    </source>
</evidence>
<dbReference type="GO" id="GO:0005737">
    <property type="term" value="C:cytoplasm"/>
    <property type="evidence" value="ECO:0007669"/>
    <property type="project" value="TreeGrafter"/>
</dbReference>
<evidence type="ECO:0000256" key="10">
    <source>
        <dbReference type="ARBA" id="ARBA00034617"/>
    </source>
</evidence>
<keyword evidence="8" id="KW-0413">Isomerase</keyword>
<dbReference type="PANTHER" id="PTHR13710:SF108">
    <property type="entry name" value="ATP-DEPENDENT DNA HELICASE Q4"/>
    <property type="match status" value="1"/>
</dbReference>
<feature type="region of interest" description="Disordered" evidence="14">
    <location>
        <begin position="80"/>
        <end position="123"/>
    </location>
</feature>
<evidence type="ECO:0000256" key="7">
    <source>
        <dbReference type="ARBA" id="ARBA00023125"/>
    </source>
</evidence>
<evidence type="ECO:0000256" key="9">
    <source>
        <dbReference type="ARBA" id="ARBA00023242"/>
    </source>
</evidence>
<feature type="compositionally biased region" description="Polar residues" evidence="14">
    <location>
        <begin position="276"/>
        <end position="300"/>
    </location>
</feature>
<keyword evidence="7" id="KW-0238">DNA-binding</keyword>
<dbReference type="Gene3D" id="1.10.10.1460">
    <property type="match status" value="1"/>
</dbReference>
<dbReference type="SUPFAM" id="SSF52540">
    <property type="entry name" value="P-loop containing nucleoside triphosphate hydrolases"/>
    <property type="match status" value="1"/>
</dbReference>
<dbReference type="InterPro" id="IPR004589">
    <property type="entry name" value="DNA_helicase_ATP-dep_RecQ"/>
</dbReference>
<comment type="similarity">
    <text evidence="2">Belongs to the helicase family. RecQ subfamily.</text>
</comment>
<evidence type="ECO:0000256" key="13">
    <source>
        <dbReference type="PROSITE-ProRule" id="PRU00047"/>
    </source>
</evidence>
<comment type="caution">
    <text evidence="18">The sequence shown here is derived from an EMBL/GenBank/DDBJ whole genome shotgun (WGS) entry which is preliminary data.</text>
</comment>
<dbReference type="PROSITE" id="PS51192">
    <property type="entry name" value="HELICASE_ATP_BIND_1"/>
    <property type="match status" value="1"/>
</dbReference>
<evidence type="ECO:0000256" key="5">
    <source>
        <dbReference type="ARBA" id="ARBA00022806"/>
    </source>
</evidence>
<dbReference type="InterPro" id="IPR027417">
    <property type="entry name" value="P-loop_NTPase"/>
</dbReference>
<feature type="compositionally biased region" description="Basic and acidic residues" evidence="14">
    <location>
        <begin position="92"/>
        <end position="120"/>
    </location>
</feature>